<dbReference type="NCBIfam" id="TIGR00276">
    <property type="entry name" value="tRNA epoxyqueuosine(34) reductase QueG"/>
    <property type="match status" value="1"/>
</dbReference>
<comment type="caution">
    <text evidence="9">Lacks conserved residue(s) required for the propagation of feature annotation.</text>
</comment>
<dbReference type="GO" id="GO:0005737">
    <property type="term" value="C:cytoplasm"/>
    <property type="evidence" value="ECO:0007669"/>
    <property type="project" value="UniProtKB-SubCell"/>
</dbReference>
<feature type="binding site" evidence="9">
    <location>
        <position position="220"/>
    </location>
    <ligand>
        <name>[4Fe-4S] cluster</name>
        <dbReference type="ChEBI" id="CHEBI:49883"/>
        <label>2</label>
    </ligand>
</feature>
<feature type="binding site" evidence="9">
    <location>
        <position position="160"/>
    </location>
    <ligand>
        <name>cob(II)alamin</name>
        <dbReference type="ChEBI" id="CHEBI:16304"/>
    </ligand>
</feature>
<accession>A0A1H1V9I5</accession>
<feature type="binding site" evidence="9">
    <location>
        <position position="204"/>
    </location>
    <ligand>
        <name>[4Fe-4S] cluster</name>
        <dbReference type="ChEBI" id="CHEBI:49883"/>
        <label>2</label>
    </ligand>
</feature>
<feature type="domain" description="4Fe-4S ferredoxin-type" evidence="10">
    <location>
        <begin position="183"/>
        <end position="214"/>
    </location>
</feature>
<dbReference type="SUPFAM" id="SSF46548">
    <property type="entry name" value="alpha-helical ferredoxin"/>
    <property type="match status" value="1"/>
</dbReference>
<dbReference type="PROSITE" id="PS51379">
    <property type="entry name" value="4FE4S_FER_2"/>
    <property type="match status" value="1"/>
</dbReference>
<keyword evidence="8 9" id="KW-0411">Iron-sulfur</keyword>
<dbReference type="UniPathway" id="UPA00392"/>
<feature type="binding site" evidence="9">
    <location>
        <position position="222"/>
    </location>
    <ligand>
        <name>cob(II)alamin</name>
        <dbReference type="ChEBI" id="CHEBI:16304"/>
    </ligand>
</feature>
<sequence>MYYLCAMHSNRSAYSELIKTEAKNLGFMFCGIAKAEFLEDEAPRLEQWLKKNMHGEMRYMENHFDKRLDPRLLVDGAKSVISLGLNYYSEHKQADPLAPKISKYAYGADYHQVIKDKLKQLMEIINEKIGEVGGRAFVDSAPVLDKAWAKKAGLGWTGKNSNLINKKSGSFFFLAELIIDLDLEYDIEPTADHCGSCTRCIDACPTEAIVAPYIVDGSRCISYLTIELKDAIPQEFKGKMDNWMFGCDICQDVCPWNKFSVLNNEPSFKATPELLDMNKNDWTDITQEVFQKVFKSSAVKRTKFSGLTRNIEFLRNS</sequence>
<comment type="function">
    <text evidence="9">Catalyzes the conversion of epoxyqueuosine (oQ) to queuosine (Q), which is a hypermodified base found in the wobble positions of tRNA(Asp), tRNA(Asn), tRNA(His) and tRNA(Tyr).</text>
</comment>
<dbReference type="Proteomes" id="UP000199679">
    <property type="component" value="Chromosome I"/>
</dbReference>
<dbReference type="InterPro" id="IPR017896">
    <property type="entry name" value="4Fe4S_Fe-S-bd"/>
</dbReference>
<evidence type="ECO:0000256" key="7">
    <source>
        <dbReference type="ARBA" id="ARBA00023004"/>
    </source>
</evidence>
<comment type="cofactor">
    <cofactor evidence="9">
        <name>cob(II)alamin</name>
        <dbReference type="ChEBI" id="CHEBI:16304"/>
    </cofactor>
</comment>
<evidence type="ECO:0000256" key="8">
    <source>
        <dbReference type="ARBA" id="ARBA00023014"/>
    </source>
</evidence>
<proteinExistence type="inferred from homology"/>
<keyword evidence="6 9" id="KW-0560">Oxidoreductase</keyword>
<organism evidence="11 12">
    <name type="scientific">Mucilaginibacter mallensis</name>
    <dbReference type="NCBI Taxonomy" id="652787"/>
    <lineage>
        <taxon>Bacteria</taxon>
        <taxon>Pseudomonadati</taxon>
        <taxon>Bacteroidota</taxon>
        <taxon>Sphingobacteriia</taxon>
        <taxon>Sphingobacteriales</taxon>
        <taxon>Sphingobacteriaceae</taxon>
        <taxon>Mucilaginibacter</taxon>
    </lineage>
</organism>
<feature type="binding site" evidence="9">
    <location>
        <position position="163"/>
    </location>
    <ligand>
        <name>cob(II)alamin</name>
        <dbReference type="ChEBI" id="CHEBI:16304"/>
    </ligand>
</feature>
<dbReference type="EMBL" id="LT629740">
    <property type="protein sequence ID" value="SDS81434.1"/>
    <property type="molecule type" value="Genomic_DNA"/>
</dbReference>
<keyword evidence="9" id="KW-0846">Cobalamin</keyword>
<evidence type="ECO:0000256" key="4">
    <source>
        <dbReference type="ARBA" id="ARBA00022723"/>
    </source>
</evidence>
<feature type="binding site" evidence="9">
    <location>
        <position position="254"/>
    </location>
    <ligand>
        <name>[4Fe-4S] cluster</name>
        <dbReference type="ChEBI" id="CHEBI:49883"/>
        <label>1</label>
    </ligand>
</feature>
<dbReference type="GO" id="GO:0051539">
    <property type="term" value="F:4 iron, 4 sulfur cluster binding"/>
    <property type="evidence" value="ECO:0007669"/>
    <property type="project" value="UniProtKB-KW"/>
</dbReference>
<feature type="binding site" evidence="9">
    <location>
        <position position="139"/>
    </location>
    <ligand>
        <name>cob(II)alamin</name>
        <dbReference type="ChEBI" id="CHEBI:16304"/>
    </ligand>
</feature>
<feature type="binding site" evidence="9">
    <location>
        <position position="200"/>
    </location>
    <ligand>
        <name>[4Fe-4S] cluster</name>
        <dbReference type="ChEBI" id="CHEBI:49883"/>
        <label>1</label>
    </ligand>
</feature>
<evidence type="ECO:0000313" key="11">
    <source>
        <dbReference type="EMBL" id="SDS81434.1"/>
    </source>
</evidence>
<dbReference type="GO" id="GO:0031419">
    <property type="term" value="F:cobalamin binding"/>
    <property type="evidence" value="ECO:0007669"/>
    <property type="project" value="UniProtKB-KW"/>
</dbReference>
<dbReference type="GO" id="GO:0046872">
    <property type="term" value="F:metal ion binding"/>
    <property type="evidence" value="ECO:0007669"/>
    <property type="project" value="UniProtKB-KW"/>
</dbReference>
<dbReference type="Gene3D" id="3.30.70.20">
    <property type="match status" value="1"/>
</dbReference>
<dbReference type="PANTHER" id="PTHR30002:SF4">
    <property type="entry name" value="EPOXYQUEUOSINE REDUCTASE"/>
    <property type="match status" value="1"/>
</dbReference>
<feature type="binding site" evidence="9">
    <location>
        <position position="247"/>
    </location>
    <ligand>
        <name>[4Fe-4S] cluster</name>
        <dbReference type="ChEBI" id="CHEBI:49883"/>
        <label>2</label>
    </ligand>
</feature>
<feature type="binding site" evidence="9">
    <location>
        <position position="174"/>
    </location>
    <ligand>
        <name>cob(II)alamin</name>
        <dbReference type="ChEBI" id="CHEBI:16304"/>
    </ligand>
</feature>
<feature type="binding site" evidence="9">
    <location>
        <begin position="247"/>
        <end position="248"/>
    </location>
    <ligand>
        <name>cob(II)alamin</name>
        <dbReference type="ChEBI" id="CHEBI:16304"/>
    </ligand>
</feature>
<keyword evidence="3 9" id="KW-0819">tRNA processing</keyword>
<comment type="catalytic activity">
    <reaction evidence="9">
        <text>epoxyqueuosine(34) in tRNA + AH2 = queuosine(34) in tRNA + A + H2O</text>
        <dbReference type="Rhea" id="RHEA:32159"/>
        <dbReference type="Rhea" id="RHEA-COMP:18571"/>
        <dbReference type="Rhea" id="RHEA-COMP:18582"/>
        <dbReference type="ChEBI" id="CHEBI:13193"/>
        <dbReference type="ChEBI" id="CHEBI:15377"/>
        <dbReference type="ChEBI" id="CHEBI:17499"/>
        <dbReference type="ChEBI" id="CHEBI:194431"/>
        <dbReference type="ChEBI" id="CHEBI:194443"/>
        <dbReference type="EC" id="1.17.99.6"/>
    </reaction>
</comment>
<reference evidence="11 12" key="1">
    <citation type="submission" date="2016-10" db="EMBL/GenBank/DDBJ databases">
        <authorList>
            <person name="de Groot N.N."/>
        </authorList>
    </citation>
    <scope>NUCLEOTIDE SEQUENCE [LARGE SCALE GENOMIC DNA]</scope>
    <source>
        <strain evidence="11 12">MP1X4</strain>
    </source>
</reference>
<evidence type="ECO:0000259" key="10">
    <source>
        <dbReference type="PROSITE" id="PS51379"/>
    </source>
</evidence>
<gene>
    <name evidence="9" type="primary">queG</name>
    <name evidence="11" type="ORF">SAMN05216490_1866</name>
</gene>
<comment type="pathway">
    <text evidence="9">tRNA modification; tRNA-queuosine biosynthesis.</text>
</comment>
<evidence type="ECO:0000256" key="3">
    <source>
        <dbReference type="ARBA" id="ARBA00022694"/>
    </source>
</evidence>
<evidence type="ECO:0000256" key="1">
    <source>
        <dbReference type="ARBA" id="ARBA00022485"/>
    </source>
</evidence>
<feature type="binding site" evidence="9">
    <location>
        <position position="197"/>
    </location>
    <ligand>
        <name>[4Fe-4S] cluster</name>
        <dbReference type="ChEBI" id="CHEBI:49883"/>
        <label>1</label>
    </ligand>
</feature>
<dbReference type="EC" id="1.17.99.6" evidence="9"/>
<dbReference type="STRING" id="652787.SAMN05216490_1866"/>
<feature type="active site" description="Proton donor" evidence="9">
    <location>
        <position position="139"/>
    </location>
</feature>
<comment type="subcellular location">
    <subcellularLocation>
        <location evidence="9">Cytoplasm</location>
    </subcellularLocation>
</comment>
<keyword evidence="2 9" id="KW-0963">Cytoplasm</keyword>
<comment type="subunit">
    <text evidence="9">Monomer.</text>
</comment>
<protein>
    <recommendedName>
        <fullName evidence="9">Epoxyqueuosine reductase</fullName>
        <ecNumber evidence="9">1.17.99.6</ecNumber>
    </recommendedName>
    <alternativeName>
        <fullName evidence="9">Queuosine biosynthesis protein QueG</fullName>
    </alternativeName>
</protein>
<feature type="binding site" evidence="9">
    <location>
        <position position="250"/>
    </location>
    <ligand>
        <name>[4Fe-4S] cluster</name>
        <dbReference type="ChEBI" id="CHEBI:49883"/>
        <label>2</label>
    </ligand>
</feature>
<feature type="binding site" evidence="9">
    <location>
        <position position="229"/>
    </location>
    <ligand>
        <name>tRNA</name>
        <dbReference type="ChEBI" id="CHEBI:17843"/>
    </ligand>
</feature>
<dbReference type="Pfam" id="PF08331">
    <property type="entry name" value="QueG_DUF1730"/>
    <property type="match status" value="1"/>
</dbReference>
<comment type="similarity">
    <text evidence="9">Belongs to the QueG family.</text>
</comment>
<evidence type="ECO:0000256" key="5">
    <source>
        <dbReference type="ARBA" id="ARBA00022785"/>
    </source>
</evidence>
<dbReference type="PANTHER" id="PTHR30002">
    <property type="entry name" value="EPOXYQUEUOSINE REDUCTASE"/>
    <property type="match status" value="1"/>
</dbReference>
<dbReference type="HAMAP" id="MF_00916">
    <property type="entry name" value="QueG"/>
    <property type="match status" value="1"/>
</dbReference>
<feature type="binding site" evidence="9">
    <location>
        <position position="157"/>
    </location>
    <ligand>
        <name>cob(II)alamin</name>
        <dbReference type="ChEBI" id="CHEBI:16304"/>
    </ligand>
</feature>
<dbReference type="PROSITE" id="PS00198">
    <property type="entry name" value="4FE4S_FER_1"/>
    <property type="match status" value="1"/>
</dbReference>
<name>A0A1H1V9I5_MUCMA</name>
<keyword evidence="1 9" id="KW-0004">4Fe-4S</keyword>
<dbReference type="InterPro" id="IPR004453">
    <property type="entry name" value="QueG"/>
</dbReference>
<dbReference type="FunFam" id="3.30.70.20:FF:000037">
    <property type="entry name" value="Epoxyqueuosine reductase"/>
    <property type="match status" value="1"/>
</dbReference>
<keyword evidence="9" id="KW-0170">Cobalt</keyword>
<dbReference type="InterPro" id="IPR013542">
    <property type="entry name" value="QueG_DUF1730"/>
</dbReference>
<evidence type="ECO:0000256" key="2">
    <source>
        <dbReference type="ARBA" id="ARBA00022490"/>
    </source>
</evidence>
<evidence type="ECO:0000313" key="12">
    <source>
        <dbReference type="Proteomes" id="UP000199679"/>
    </source>
</evidence>
<feature type="binding site" evidence="9">
    <location>
        <position position="67"/>
    </location>
    <ligand>
        <name>cob(II)alamin</name>
        <dbReference type="ChEBI" id="CHEBI:16304"/>
    </ligand>
</feature>
<dbReference type="GO" id="GO:0008616">
    <property type="term" value="P:tRNA queuosine(34) biosynthetic process"/>
    <property type="evidence" value="ECO:0007669"/>
    <property type="project" value="UniProtKB-UniRule"/>
</dbReference>
<dbReference type="InterPro" id="IPR017900">
    <property type="entry name" value="4Fe4S_Fe_S_CS"/>
</dbReference>
<feature type="binding site" evidence="9">
    <location>
        <position position="194"/>
    </location>
    <ligand>
        <name>[4Fe-4S] cluster</name>
        <dbReference type="ChEBI" id="CHEBI:49883"/>
        <label>1</label>
    </ligand>
</feature>
<dbReference type="Pfam" id="PF13484">
    <property type="entry name" value="Fer4_16"/>
    <property type="match status" value="1"/>
</dbReference>
<keyword evidence="4 9" id="KW-0479">Metal-binding</keyword>
<dbReference type="GO" id="GO:0052693">
    <property type="term" value="F:epoxyqueuosine reductase activity"/>
    <property type="evidence" value="ECO:0007669"/>
    <property type="project" value="UniProtKB-UniRule"/>
</dbReference>
<keyword evidence="7 9" id="KW-0408">Iron</keyword>
<evidence type="ECO:0000256" key="9">
    <source>
        <dbReference type="HAMAP-Rule" id="MF_00916"/>
    </source>
</evidence>
<keyword evidence="12" id="KW-1185">Reference proteome</keyword>
<comment type="cofactor">
    <cofactor evidence="9">
        <name>[4Fe-4S] cluster</name>
        <dbReference type="ChEBI" id="CHEBI:49883"/>
    </cofactor>
    <text evidence="9">Binds 2 [4Fe-4S] clusters per monomer.</text>
</comment>
<keyword evidence="5 9" id="KW-0671">Queuosine biosynthesis</keyword>
<evidence type="ECO:0000256" key="6">
    <source>
        <dbReference type="ARBA" id="ARBA00023002"/>
    </source>
</evidence>
<dbReference type="AlphaFoldDB" id="A0A1H1V9I5"/>